<dbReference type="AlphaFoldDB" id="H6Q7W1"/>
<dbReference type="STRING" id="698757.Pogu_0591"/>
<name>H6Q7W1_PYROT</name>
<proteinExistence type="predicted"/>
<gene>
    <name evidence="1" type="ordered locus">Pogu_0591</name>
</gene>
<dbReference type="KEGG" id="pog:Pogu_0591"/>
<evidence type="ECO:0000313" key="2">
    <source>
        <dbReference type="Proteomes" id="UP000009062"/>
    </source>
</evidence>
<dbReference type="HOGENOM" id="CLU_1860777_0_0_2"/>
<keyword evidence="2" id="KW-1185">Reference proteome</keyword>
<organism evidence="1 2">
    <name type="scientific">Pyrobaculum oguniense (strain DSM 13380 / JCM 10595 / TE7)</name>
    <dbReference type="NCBI Taxonomy" id="698757"/>
    <lineage>
        <taxon>Archaea</taxon>
        <taxon>Thermoproteota</taxon>
        <taxon>Thermoprotei</taxon>
        <taxon>Thermoproteales</taxon>
        <taxon>Thermoproteaceae</taxon>
        <taxon>Pyrobaculum</taxon>
    </lineage>
</organism>
<protein>
    <submittedName>
        <fullName evidence="1">Uncharacterized protein</fullName>
    </submittedName>
</protein>
<evidence type="ECO:0000313" key="1">
    <source>
        <dbReference type="EMBL" id="AFA38618.1"/>
    </source>
</evidence>
<dbReference type="Proteomes" id="UP000009062">
    <property type="component" value="Chromosome"/>
</dbReference>
<sequence>MVEKLLIFKLFAPRQTPAALPLATGMPHRGKSSLAPGGGVYIRLLRAFIHTACRSCGAAFTRVKTSAKASVSVNGVGCEDAAFSYAAVAAGSPLFENGAGPCGAVFAVIFRVFAISVSGIGCESALFTFASLASLHT</sequence>
<accession>H6Q7W1</accession>
<reference evidence="1 2" key="1">
    <citation type="journal article" date="2012" name="Stand. Genomic Sci.">
        <title>Complete genome sequence of Pyrobaculum oguniense.</title>
        <authorList>
            <person name="Bernick D.L."/>
            <person name="Karplus K."/>
            <person name="Lui L.M."/>
            <person name="Coker J.K."/>
            <person name="Murphy J.N."/>
            <person name="Chan P.P."/>
            <person name="Cozen A.E."/>
            <person name="Lowe T.M."/>
        </authorList>
    </citation>
    <scope>NUCLEOTIDE SEQUENCE [LARGE SCALE GENOMIC DNA]</scope>
    <source>
        <strain evidence="1 2">TE7</strain>
    </source>
</reference>
<dbReference type="EMBL" id="CP003316">
    <property type="protein sequence ID" value="AFA38618.1"/>
    <property type="molecule type" value="Genomic_DNA"/>
</dbReference>